<reference evidence="1" key="1">
    <citation type="submission" date="2014-09" db="EMBL/GenBank/DDBJ databases">
        <authorList>
            <person name="Magalhaes I.L.F."/>
            <person name="Oliveira U."/>
            <person name="Santos F.R."/>
            <person name="Vidigal T.H.D.A."/>
            <person name="Brescovit A.D."/>
            <person name="Santos A.J."/>
        </authorList>
    </citation>
    <scope>NUCLEOTIDE SEQUENCE</scope>
    <source>
        <tissue evidence="1">Shoot tissue taken approximately 20 cm above the soil surface</tissue>
    </source>
</reference>
<organism evidence="1">
    <name type="scientific">Arundo donax</name>
    <name type="common">Giant reed</name>
    <name type="synonym">Donax arundinaceus</name>
    <dbReference type="NCBI Taxonomy" id="35708"/>
    <lineage>
        <taxon>Eukaryota</taxon>
        <taxon>Viridiplantae</taxon>
        <taxon>Streptophyta</taxon>
        <taxon>Embryophyta</taxon>
        <taxon>Tracheophyta</taxon>
        <taxon>Spermatophyta</taxon>
        <taxon>Magnoliopsida</taxon>
        <taxon>Liliopsida</taxon>
        <taxon>Poales</taxon>
        <taxon>Poaceae</taxon>
        <taxon>PACMAD clade</taxon>
        <taxon>Arundinoideae</taxon>
        <taxon>Arundineae</taxon>
        <taxon>Arundo</taxon>
    </lineage>
</organism>
<sequence length="50" mass="5717">MVAVGAGAEEHLSARFFELHNGWGWLWRGHDYAHPCHQEHRLVVILLVLG</sequence>
<dbReference type="EMBL" id="GBRH01237441">
    <property type="protein sequence ID" value="JAD60454.1"/>
    <property type="molecule type" value="Transcribed_RNA"/>
</dbReference>
<accession>A0A0A9B8Z5</accession>
<dbReference type="AlphaFoldDB" id="A0A0A9B8Z5"/>
<evidence type="ECO:0000313" key="1">
    <source>
        <dbReference type="EMBL" id="JAD60454.1"/>
    </source>
</evidence>
<name>A0A0A9B8Z5_ARUDO</name>
<reference evidence="1" key="2">
    <citation type="journal article" date="2015" name="Data Brief">
        <title>Shoot transcriptome of the giant reed, Arundo donax.</title>
        <authorList>
            <person name="Barrero R.A."/>
            <person name="Guerrero F.D."/>
            <person name="Moolhuijzen P."/>
            <person name="Goolsby J.A."/>
            <person name="Tidwell J."/>
            <person name="Bellgard S.E."/>
            <person name="Bellgard M.I."/>
        </authorList>
    </citation>
    <scope>NUCLEOTIDE SEQUENCE</scope>
    <source>
        <tissue evidence="1">Shoot tissue taken approximately 20 cm above the soil surface</tissue>
    </source>
</reference>
<protein>
    <submittedName>
        <fullName evidence="1">Uncharacterized protein</fullName>
    </submittedName>
</protein>
<proteinExistence type="predicted"/>